<gene>
    <name evidence="2" type="ORF">ODALV1_LOCUS6044</name>
</gene>
<accession>A0ABP1Q1A9</accession>
<evidence type="ECO:0000313" key="3">
    <source>
        <dbReference type="Proteomes" id="UP001642540"/>
    </source>
</evidence>
<name>A0ABP1Q1A9_9HEXA</name>
<feature type="transmembrane region" description="Helical" evidence="1">
    <location>
        <begin position="20"/>
        <end position="45"/>
    </location>
</feature>
<proteinExistence type="predicted"/>
<protein>
    <recommendedName>
        <fullName evidence="4">O-acyltransferase WSD1 C-terminal domain-containing protein</fullName>
    </recommendedName>
</protein>
<evidence type="ECO:0008006" key="4">
    <source>
        <dbReference type="Google" id="ProtNLM"/>
    </source>
</evidence>
<keyword evidence="1" id="KW-1133">Transmembrane helix</keyword>
<dbReference type="Proteomes" id="UP001642540">
    <property type="component" value="Unassembled WGS sequence"/>
</dbReference>
<comment type="caution">
    <text evidence="2">The sequence shown here is derived from an EMBL/GenBank/DDBJ whole genome shotgun (WGS) entry which is preliminary data.</text>
</comment>
<dbReference type="EMBL" id="CAXLJM020000019">
    <property type="protein sequence ID" value="CAL8085220.1"/>
    <property type="molecule type" value="Genomic_DNA"/>
</dbReference>
<keyword evidence="3" id="KW-1185">Reference proteome</keyword>
<evidence type="ECO:0000313" key="2">
    <source>
        <dbReference type="EMBL" id="CAL8085220.1"/>
    </source>
</evidence>
<sequence>MKTTMNNNNFYLELVLKVGDIVLCFCTTLVLLPPSLILLGGMFLVKKLLELYLLHEFKGRYKLLALQDAVCSIDFEKCASKYSFCGLVRTTQAQLLLEKLQTAAALQVSTGNFRKMGYRLTTQFGFPCWEDVGADFVVREHVKIYPQVEGRETPISENELMSLISLKMNALGNEKERPDWEILLIPQVKMKGQNGEPNQFVVAILFVLNHGYMDGNCAIQFLQKTLLGEDALAPFSLAAMNNKSSSSKENSNYHFLQPLKTLLFGPTYLLKLMFSNKHSILHESCMDDSWTTFMGRSKYRITTSSLNKIRVAFNCQTKSVIIFAFLSALEKIAERRRKPVPDAVNVAFTHAMLPYPPNPEPQNKFSALVKRLPMMTAKNAHDHLSEIDELIQINESSEFEIASLYWGSKMLGFLPIWLCRLIRRSSVMFPIGVTMATGSEHKFKIQNVMEVESFFGFPPMMDGTQYLIAFVNYGGSLIISFRVGKTPLIQSQHDFQILTTEFDNYLKDLEREANKFNVNT</sequence>
<keyword evidence="1" id="KW-0812">Transmembrane</keyword>
<organism evidence="2 3">
    <name type="scientific">Orchesella dallaii</name>
    <dbReference type="NCBI Taxonomy" id="48710"/>
    <lineage>
        <taxon>Eukaryota</taxon>
        <taxon>Metazoa</taxon>
        <taxon>Ecdysozoa</taxon>
        <taxon>Arthropoda</taxon>
        <taxon>Hexapoda</taxon>
        <taxon>Collembola</taxon>
        <taxon>Entomobryomorpha</taxon>
        <taxon>Entomobryoidea</taxon>
        <taxon>Orchesellidae</taxon>
        <taxon>Orchesellinae</taxon>
        <taxon>Orchesella</taxon>
    </lineage>
</organism>
<evidence type="ECO:0000256" key="1">
    <source>
        <dbReference type="SAM" id="Phobius"/>
    </source>
</evidence>
<reference evidence="2 3" key="1">
    <citation type="submission" date="2024-08" db="EMBL/GenBank/DDBJ databases">
        <authorList>
            <person name="Cucini C."/>
            <person name="Frati F."/>
        </authorList>
    </citation>
    <scope>NUCLEOTIDE SEQUENCE [LARGE SCALE GENOMIC DNA]</scope>
</reference>
<keyword evidence="1" id="KW-0472">Membrane</keyword>